<dbReference type="NCBIfam" id="TIGR00879">
    <property type="entry name" value="SP"/>
    <property type="match status" value="1"/>
</dbReference>
<feature type="transmembrane region" description="Helical" evidence="6">
    <location>
        <begin position="322"/>
        <end position="344"/>
    </location>
</feature>
<feature type="transmembrane region" description="Helical" evidence="6">
    <location>
        <begin position="356"/>
        <end position="377"/>
    </location>
</feature>
<evidence type="ECO:0000256" key="3">
    <source>
        <dbReference type="ARBA" id="ARBA00022989"/>
    </source>
</evidence>
<dbReference type="Pfam" id="PF00083">
    <property type="entry name" value="Sugar_tr"/>
    <property type="match status" value="1"/>
</dbReference>
<comment type="subcellular location">
    <subcellularLocation>
        <location evidence="1">Membrane</location>
        <topology evidence="1">Multi-pass membrane protein</topology>
    </subcellularLocation>
</comment>
<feature type="transmembrane region" description="Helical" evidence="6">
    <location>
        <begin position="248"/>
        <end position="267"/>
    </location>
</feature>
<feature type="transmembrane region" description="Helical" evidence="6">
    <location>
        <begin position="149"/>
        <end position="168"/>
    </location>
</feature>
<dbReference type="InterPro" id="IPR036259">
    <property type="entry name" value="MFS_trans_sf"/>
</dbReference>
<dbReference type="InterPro" id="IPR050549">
    <property type="entry name" value="MFS_Trehalose_Transporter"/>
</dbReference>
<evidence type="ECO:0000256" key="4">
    <source>
        <dbReference type="ARBA" id="ARBA00023136"/>
    </source>
</evidence>
<comment type="similarity">
    <text evidence="5">Belongs to the major facilitator superfamily. Sugar transporter (TC 2.A.1.1) family.</text>
</comment>
<sequence length="476" mass="52510">MESNEISLVTQTDNRKFRKFYLAAVAALFGSISMGTGLGYSSPAIPSLQSVNSNVHLSDADIPWFGSLLAIGALIGGPIAGFAIDYFGRKLTLMLIPVVFIAGWLCMIFSHSTGLLLFGRIVTGFSCGLVSLAVPVYIAETAAPDSRGLLGSCVQLMITLGILLTYVVGKYIEWKWLALFSMTFPAILTILMIFVPETPRWLLSNGKRGDAIKAIDFLYGSSLNAEAECQILESNISQQTSERLSWRVLLLPHVLKPLFLSLGLMIFQQLSGINNVMFYTVSIFQSTGSAMDPNDETIIIGVVLFLATLAGSLLMDLAGRRILLLVSAFVMAFSLAVLGTYYYLDETVRNSYNWLPLTSMIVYIAAFSIGYGPIPWLMMGELFSVKVRGWSSGIATFVNWTFVFLVTKEFHFMIELVHEYGAYWIFGSLCLLSCVFVATVVPETKGKTLEEIENYFQAKKQLLHSINASDNDLENI</sequence>
<dbReference type="InterPro" id="IPR020846">
    <property type="entry name" value="MFS_dom"/>
</dbReference>
<evidence type="ECO:0000256" key="1">
    <source>
        <dbReference type="ARBA" id="ARBA00004141"/>
    </source>
</evidence>
<dbReference type="CDD" id="cd17358">
    <property type="entry name" value="MFS_GLUT6_8_Class3_like"/>
    <property type="match status" value="1"/>
</dbReference>
<evidence type="ECO:0000313" key="8">
    <source>
        <dbReference type="Proteomes" id="UP000694941"/>
    </source>
</evidence>
<keyword evidence="2 6" id="KW-0812">Transmembrane</keyword>
<dbReference type="InterPro" id="IPR003663">
    <property type="entry name" value="Sugar/inositol_transpt"/>
</dbReference>
<feature type="transmembrane region" description="Helical" evidence="6">
    <location>
        <begin position="297"/>
        <end position="315"/>
    </location>
</feature>
<reference evidence="9" key="1">
    <citation type="submission" date="2025-08" db="UniProtKB">
        <authorList>
            <consortium name="RefSeq"/>
        </authorList>
    </citation>
    <scope>IDENTIFICATION</scope>
    <source>
        <tissue evidence="9">Muscle</tissue>
    </source>
</reference>
<dbReference type="PROSITE" id="PS50850">
    <property type="entry name" value="MFS"/>
    <property type="match status" value="1"/>
</dbReference>
<dbReference type="GeneID" id="106460033"/>
<dbReference type="PROSITE" id="PS00216">
    <property type="entry name" value="SUGAR_TRANSPORT_1"/>
    <property type="match status" value="1"/>
</dbReference>
<feature type="transmembrane region" description="Helical" evidence="6">
    <location>
        <begin position="20"/>
        <end position="42"/>
    </location>
</feature>
<proteinExistence type="inferred from homology"/>
<dbReference type="InterPro" id="IPR044775">
    <property type="entry name" value="MFS_ERD6/Tret1-like"/>
</dbReference>
<dbReference type="PANTHER" id="PTHR48021">
    <property type="match status" value="1"/>
</dbReference>
<evidence type="ECO:0000259" key="7">
    <source>
        <dbReference type="PROSITE" id="PS50850"/>
    </source>
</evidence>
<dbReference type="PROSITE" id="PS00217">
    <property type="entry name" value="SUGAR_TRANSPORT_2"/>
    <property type="match status" value="1"/>
</dbReference>
<feature type="domain" description="Major facilitator superfamily (MFS) profile" evidence="7">
    <location>
        <begin position="23"/>
        <end position="445"/>
    </location>
</feature>
<dbReference type="Gene3D" id="1.20.1250.20">
    <property type="entry name" value="MFS general substrate transporter like domains"/>
    <property type="match status" value="1"/>
</dbReference>
<dbReference type="InterPro" id="IPR005828">
    <property type="entry name" value="MFS_sugar_transport-like"/>
</dbReference>
<evidence type="ECO:0000313" key="9">
    <source>
        <dbReference type="RefSeq" id="XP_013775171.1"/>
    </source>
</evidence>
<dbReference type="RefSeq" id="XP_013775171.1">
    <property type="nucleotide sequence ID" value="XM_013919717.2"/>
</dbReference>
<organism evidence="8 9">
    <name type="scientific">Limulus polyphemus</name>
    <name type="common">Atlantic horseshoe crab</name>
    <dbReference type="NCBI Taxonomy" id="6850"/>
    <lineage>
        <taxon>Eukaryota</taxon>
        <taxon>Metazoa</taxon>
        <taxon>Ecdysozoa</taxon>
        <taxon>Arthropoda</taxon>
        <taxon>Chelicerata</taxon>
        <taxon>Merostomata</taxon>
        <taxon>Xiphosura</taxon>
        <taxon>Limulidae</taxon>
        <taxon>Limulus</taxon>
    </lineage>
</organism>
<name>A0ABM1B5E6_LIMPO</name>
<feature type="transmembrane region" description="Helical" evidence="6">
    <location>
        <begin position="91"/>
        <end position="111"/>
    </location>
</feature>
<evidence type="ECO:0000256" key="6">
    <source>
        <dbReference type="SAM" id="Phobius"/>
    </source>
</evidence>
<dbReference type="InterPro" id="IPR005829">
    <property type="entry name" value="Sugar_transporter_CS"/>
</dbReference>
<gene>
    <name evidence="9" type="primary">LOC106460033</name>
</gene>
<feature type="transmembrane region" description="Helical" evidence="6">
    <location>
        <begin position="174"/>
        <end position="195"/>
    </location>
</feature>
<feature type="transmembrane region" description="Helical" evidence="6">
    <location>
        <begin position="62"/>
        <end position="84"/>
    </location>
</feature>
<protein>
    <submittedName>
        <fullName evidence="9">Solute carrier family 2, facilitated glucose transporter member 8-like</fullName>
    </submittedName>
</protein>
<feature type="transmembrane region" description="Helical" evidence="6">
    <location>
        <begin position="117"/>
        <end position="137"/>
    </location>
</feature>
<keyword evidence="3 6" id="KW-1133">Transmembrane helix</keyword>
<feature type="transmembrane region" description="Helical" evidence="6">
    <location>
        <begin position="389"/>
        <end position="407"/>
    </location>
</feature>
<dbReference type="Proteomes" id="UP000694941">
    <property type="component" value="Unplaced"/>
</dbReference>
<keyword evidence="8" id="KW-1185">Reference proteome</keyword>
<dbReference type="PRINTS" id="PR00171">
    <property type="entry name" value="SUGRTRNSPORT"/>
</dbReference>
<evidence type="ECO:0000256" key="2">
    <source>
        <dbReference type="ARBA" id="ARBA00022692"/>
    </source>
</evidence>
<keyword evidence="5" id="KW-0813">Transport</keyword>
<dbReference type="PANTHER" id="PTHR48021:SF1">
    <property type="entry name" value="GH07001P-RELATED"/>
    <property type="match status" value="1"/>
</dbReference>
<evidence type="ECO:0000256" key="5">
    <source>
        <dbReference type="RuleBase" id="RU003346"/>
    </source>
</evidence>
<feature type="transmembrane region" description="Helical" evidence="6">
    <location>
        <begin position="422"/>
        <end position="441"/>
    </location>
</feature>
<keyword evidence="4 6" id="KW-0472">Membrane</keyword>
<accession>A0ABM1B5E6</accession>
<dbReference type="SUPFAM" id="SSF103473">
    <property type="entry name" value="MFS general substrate transporter"/>
    <property type="match status" value="1"/>
</dbReference>